<organism evidence="3 4">
    <name type="scientific">Clostridium perfringens</name>
    <dbReference type="NCBI Taxonomy" id="1502"/>
    <lineage>
        <taxon>Bacteria</taxon>
        <taxon>Bacillati</taxon>
        <taxon>Bacillota</taxon>
        <taxon>Clostridia</taxon>
        <taxon>Eubacteriales</taxon>
        <taxon>Clostridiaceae</taxon>
        <taxon>Clostridium</taxon>
    </lineage>
</organism>
<proteinExistence type="predicted"/>
<evidence type="ECO:0000259" key="2">
    <source>
        <dbReference type="Pfam" id="PF17851"/>
    </source>
</evidence>
<comment type="caution">
    <text evidence="3">The sequence shown here is derived from an EMBL/GenBank/DDBJ whole genome shotgun (WGS) entry which is preliminary data.</text>
</comment>
<name>A0AAW9JA32_CLOPF</name>
<dbReference type="Gene3D" id="2.60.120.200">
    <property type="match status" value="1"/>
</dbReference>
<sequence length="142" mass="15931">MKKPNTGAHTEPEKPADSDEFNSEMLGNNWQWNHVSDPEKWSLTERSGYMRLHTATVTDNLSTAQNTLRQRVVGPESSATIKMDISNMKDGDIAGLSVIQRDYNYIGVTTEGGDKRVMINDKGTEQISEAIPVDTKDIWFRA</sequence>
<dbReference type="InterPro" id="IPR051795">
    <property type="entry name" value="Glycosyl_Hydrlase_43"/>
</dbReference>
<dbReference type="PANTHER" id="PTHR42812">
    <property type="entry name" value="BETA-XYLOSIDASE"/>
    <property type="match status" value="1"/>
</dbReference>
<evidence type="ECO:0000313" key="4">
    <source>
        <dbReference type="Proteomes" id="UP001289066"/>
    </source>
</evidence>
<feature type="region of interest" description="Disordered" evidence="1">
    <location>
        <begin position="1"/>
        <end position="24"/>
    </location>
</feature>
<feature type="non-terminal residue" evidence="3">
    <location>
        <position position="142"/>
    </location>
</feature>
<evidence type="ECO:0000256" key="1">
    <source>
        <dbReference type="SAM" id="MobiDB-lite"/>
    </source>
</evidence>
<evidence type="ECO:0000313" key="3">
    <source>
        <dbReference type="EMBL" id="MDZ5034819.1"/>
    </source>
</evidence>
<reference evidence="3" key="1">
    <citation type="submission" date="2019-11" db="EMBL/GenBank/DDBJ databases">
        <title>Characterization of Clostridium perfringens isolates from swine manure treated agricultural soils.</title>
        <authorList>
            <person name="Wushke S.T."/>
        </authorList>
    </citation>
    <scope>NUCLEOTIDE SEQUENCE</scope>
    <source>
        <strain evidence="3">X15</strain>
    </source>
</reference>
<gene>
    <name evidence="3" type="ORF">GNF81_19200</name>
</gene>
<dbReference type="InterPro" id="IPR013320">
    <property type="entry name" value="ConA-like_dom_sf"/>
</dbReference>
<dbReference type="AlphaFoldDB" id="A0AAW9JA32"/>
<dbReference type="Pfam" id="PF17851">
    <property type="entry name" value="GH43_C2"/>
    <property type="match status" value="1"/>
</dbReference>
<dbReference type="PANTHER" id="PTHR42812:SF12">
    <property type="entry name" value="BETA-XYLOSIDASE-RELATED"/>
    <property type="match status" value="1"/>
</dbReference>
<dbReference type="Proteomes" id="UP001289066">
    <property type="component" value="Unassembled WGS sequence"/>
</dbReference>
<protein>
    <recommendedName>
        <fullName evidence="2">Beta-xylosidase C-terminal Concanavalin A-like domain-containing protein</fullName>
    </recommendedName>
</protein>
<dbReference type="InterPro" id="IPR041542">
    <property type="entry name" value="GH43_C2"/>
</dbReference>
<dbReference type="SUPFAM" id="SSF49899">
    <property type="entry name" value="Concanavalin A-like lectins/glucanases"/>
    <property type="match status" value="1"/>
</dbReference>
<dbReference type="EMBL" id="WNVG01000951">
    <property type="protein sequence ID" value="MDZ5034819.1"/>
    <property type="molecule type" value="Genomic_DNA"/>
</dbReference>
<feature type="domain" description="Beta-xylosidase C-terminal Concanavalin A-like" evidence="2">
    <location>
        <begin position="18"/>
        <end position="141"/>
    </location>
</feature>
<accession>A0AAW9JA32</accession>